<sequence>MLSLKRRITILLGLLSYSFISNADTTWVPIQVGAITTFVPYVPPNGLEAPSEPTVVSNGSTKTLTWNGVEHASKYEVQGLNQSGVWETIVVTSDTSIVMDGRFSGFSSVRVTACGYNSCQNTGAWSPTLSIMKKIIFIHTDLLGTPIAESDQHGNN</sequence>
<evidence type="ECO:0000256" key="1">
    <source>
        <dbReference type="SAM" id="SignalP"/>
    </source>
</evidence>
<keyword evidence="1" id="KW-0732">Signal</keyword>
<dbReference type="EMBL" id="BSSV01000004">
    <property type="protein sequence ID" value="GLX85928.1"/>
    <property type="molecule type" value="Genomic_DNA"/>
</dbReference>
<dbReference type="InterPro" id="IPR013783">
    <property type="entry name" value="Ig-like_fold"/>
</dbReference>
<comment type="caution">
    <text evidence="2">The sequence shown here is derived from an EMBL/GenBank/DDBJ whole genome shotgun (WGS) entry which is preliminary data.</text>
</comment>
<dbReference type="Gene3D" id="2.60.40.10">
    <property type="entry name" value="Immunoglobulins"/>
    <property type="match status" value="1"/>
</dbReference>
<evidence type="ECO:0000313" key="3">
    <source>
        <dbReference type="Proteomes" id="UP001157134"/>
    </source>
</evidence>
<gene>
    <name evidence="2" type="ORF">tloyanaT_21800</name>
</gene>
<feature type="chain" id="PRO_5046617022" description="Fibronectin type III domain-containing protein" evidence="1">
    <location>
        <begin position="24"/>
        <end position="156"/>
    </location>
</feature>
<dbReference type="SUPFAM" id="SSF49265">
    <property type="entry name" value="Fibronectin type III"/>
    <property type="match status" value="1"/>
</dbReference>
<dbReference type="InterPro" id="IPR036116">
    <property type="entry name" value="FN3_sf"/>
</dbReference>
<dbReference type="Proteomes" id="UP001157134">
    <property type="component" value="Unassembled WGS sequence"/>
</dbReference>
<evidence type="ECO:0000313" key="2">
    <source>
        <dbReference type="EMBL" id="GLX85928.1"/>
    </source>
</evidence>
<evidence type="ECO:0008006" key="4">
    <source>
        <dbReference type="Google" id="ProtNLM"/>
    </source>
</evidence>
<accession>A0ABQ6HCW0</accession>
<organism evidence="2 3">
    <name type="scientific">Thalassotalea loyana</name>
    <dbReference type="NCBI Taxonomy" id="280483"/>
    <lineage>
        <taxon>Bacteria</taxon>
        <taxon>Pseudomonadati</taxon>
        <taxon>Pseudomonadota</taxon>
        <taxon>Gammaproteobacteria</taxon>
        <taxon>Alteromonadales</taxon>
        <taxon>Colwelliaceae</taxon>
        <taxon>Thalassotalea</taxon>
    </lineage>
</organism>
<keyword evidence="3" id="KW-1185">Reference proteome</keyword>
<name>A0ABQ6HCW0_9GAMM</name>
<feature type="signal peptide" evidence="1">
    <location>
        <begin position="1"/>
        <end position="23"/>
    </location>
</feature>
<protein>
    <recommendedName>
        <fullName evidence="4">Fibronectin type III domain-containing protein</fullName>
    </recommendedName>
</protein>
<reference evidence="2 3" key="1">
    <citation type="submission" date="2023-03" db="EMBL/GenBank/DDBJ databases">
        <title>Thalassotalea loyana LMG 22536T draft genome sequence.</title>
        <authorList>
            <person name="Sawabe T."/>
        </authorList>
    </citation>
    <scope>NUCLEOTIDE SEQUENCE [LARGE SCALE GENOMIC DNA]</scope>
    <source>
        <strain evidence="2 3">LMG 22536</strain>
    </source>
</reference>
<dbReference type="RefSeq" id="WP_284298485.1">
    <property type="nucleotide sequence ID" value="NZ_BSSV01000004.1"/>
</dbReference>
<proteinExistence type="predicted"/>